<dbReference type="KEGG" id="cna:AB433_08685"/>
<reference evidence="1 2" key="1">
    <citation type="submission" date="2015-06" db="EMBL/GenBank/DDBJ databases">
        <authorList>
            <person name="Zeng Y."/>
            <person name="Huang Y."/>
        </authorList>
    </citation>
    <scope>NUCLEOTIDE SEQUENCE [LARGE SCALE GENOMIC DNA]</scope>
    <source>
        <strain evidence="1 2">PQ-2</strain>
    </source>
</reference>
<proteinExistence type="predicted"/>
<gene>
    <name evidence="1" type="ORF">AB433_08685</name>
</gene>
<organism evidence="1 2">
    <name type="scientific">Croceicoccus naphthovorans</name>
    <dbReference type="NCBI Taxonomy" id="1348774"/>
    <lineage>
        <taxon>Bacteria</taxon>
        <taxon>Pseudomonadati</taxon>
        <taxon>Pseudomonadota</taxon>
        <taxon>Alphaproteobacteria</taxon>
        <taxon>Sphingomonadales</taxon>
        <taxon>Erythrobacteraceae</taxon>
        <taxon>Croceicoccus</taxon>
    </lineage>
</organism>
<dbReference type="PATRIC" id="fig|1348774.3.peg.1821"/>
<dbReference type="Gene3D" id="3.55.50.10">
    <property type="entry name" value="Baseplate protein-like domains"/>
    <property type="match status" value="1"/>
</dbReference>
<evidence type="ECO:0000313" key="2">
    <source>
        <dbReference type="Proteomes" id="UP000035287"/>
    </source>
</evidence>
<dbReference type="STRING" id="1348774.AB433_08685"/>
<name>A0A0G3XJF5_9SPHN</name>
<keyword evidence="2" id="KW-1185">Reference proteome</keyword>
<evidence type="ECO:0000313" key="1">
    <source>
        <dbReference type="EMBL" id="AKM11680.1"/>
    </source>
</evidence>
<accession>A0A0G3XJF5</accession>
<dbReference type="AlphaFoldDB" id="A0A0G3XJF5"/>
<sequence>MVANGQDITKLLIGSAEQSILVSLRINDEAGLKSDTMELTVDNREPFDIPPIGSLVEVWLGYEPSPVPMGKFRLDHWELSGPPSILTLTAASAELTTEIKGQKTRSWHDTTLGQIASKIAGEHSLGLSIAPDLASREVEHIDQQTESDLNFLSRLAKRNGAVFKLADGKILLAEKGSDLHPSGTQKLETKITPSDVVSWRIEESERGQNGSVKCQWVDHEAGKRKTVTAGSGSPVQRDKRLYRTEAEAGAAARALLGDLQRGKRSGSIEMAGNPALYAGCILGLSGFHAAVDGQQSVSSVTHELRSSGYTTSASFESV</sequence>
<protein>
    <submittedName>
        <fullName evidence="1">Uncharacterized protein</fullName>
    </submittedName>
</protein>
<dbReference type="SUPFAM" id="SSF69279">
    <property type="entry name" value="Phage tail proteins"/>
    <property type="match status" value="1"/>
</dbReference>
<dbReference type="Proteomes" id="UP000035287">
    <property type="component" value="Chromosome"/>
</dbReference>
<dbReference type="Pfam" id="PF05954">
    <property type="entry name" value="Phage_GPD"/>
    <property type="match status" value="1"/>
</dbReference>
<dbReference type="EMBL" id="CP011770">
    <property type="protein sequence ID" value="AKM11680.1"/>
    <property type="molecule type" value="Genomic_DNA"/>
</dbReference>